<organism evidence="5 6">
    <name type="scientific">Peribacillus huizhouensis</name>
    <dbReference type="NCBI Taxonomy" id="1501239"/>
    <lineage>
        <taxon>Bacteria</taxon>
        <taxon>Bacillati</taxon>
        <taxon>Bacillota</taxon>
        <taxon>Bacilli</taxon>
        <taxon>Bacillales</taxon>
        <taxon>Bacillaceae</taxon>
        <taxon>Peribacillus</taxon>
    </lineage>
</organism>
<reference evidence="5 6" key="1">
    <citation type="submission" date="2020-08" db="EMBL/GenBank/DDBJ databases">
        <title>Genomic Encyclopedia of Type Strains, Phase IV (KMG-IV): sequencing the most valuable type-strain genomes for metagenomic binning, comparative biology and taxonomic classification.</title>
        <authorList>
            <person name="Goeker M."/>
        </authorList>
    </citation>
    <scope>NUCLEOTIDE SEQUENCE [LARGE SCALE GENOMIC DNA]</scope>
    <source>
        <strain evidence="5 6">DSM 105481</strain>
    </source>
</reference>
<dbReference type="EMBL" id="JACJHX010000013">
    <property type="protein sequence ID" value="MBA9028294.1"/>
    <property type="molecule type" value="Genomic_DNA"/>
</dbReference>
<keyword evidence="3 5" id="KW-0067">ATP-binding</keyword>
<accession>A0ABR6CTC8</accession>
<dbReference type="Proteomes" id="UP000626697">
    <property type="component" value="Unassembled WGS sequence"/>
</dbReference>
<evidence type="ECO:0000256" key="1">
    <source>
        <dbReference type="ARBA" id="ARBA00022448"/>
    </source>
</evidence>
<dbReference type="SMART" id="SM00382">
    <property type="entry name" value="AAA"/>
    <property type="match status" value="1"/>
</dbReference>
<dbReference type="InterPro" id="IPR003439">
    <property type="entry name" value="ABC_transporter-like_ATP-bd"/>
</dbReference>
<dbReference type="InterPro" id="IPR050093">
    <property type="entry name" value="ABC_SmlMolc_Importer"/>
</dbReference>
<dbReference type="GO" id="GO:0016787">
    <property type="term" value="F:hydrolase activity"/>
    <property type="evidence" value="ECO:0007669"/>
    <property type="project" value="UniProtKB-KW"/>
</dbReference>
<dbReference type="CDD" id="cd03293">
    <property type="entry name" value="ABC_NrtD_SsuB_transporters"/>
    <property type="match status" value="1"/>
</dbReference>
<dbReference type="SUPFAM" id="SSF52540">
    <property type="entry name" value="P-loop containing nucleoside triphosphate hydrolases"/>
    <property type="match status" value="1"/>
</dbReference>
<dbReference type="Gene3D" id="3.40.50.300">
    <property type="entry name" value="P-loop containing nucleotide triphosphate hydrolases"/>
    <property type="match status" value="1"/>
</dbReference>
<gene>
    <name evidence="5" type="ORF">HNP81_003614</name>
</gene>
<keyword evidence="6" id="KW-1185">Reference proteome</keyword>
<dbReference type="PROSITE" id="PS50893">
    <property type="entry name" value="ABC_TRANSPORTER_2"/>
    <property type="match status" value="1"/>
</dbReference>
<evidence type="ECO:0000259" key="4">
    <source>
        <dbReference type="PROSITE" id="PS50893"/>
    </source>
</evidence>
<protein>
    <submittedName>
        <fullName evidence="5">Sulfonate transport system ATP-binding protein</fullName>
        <ecNumber evidence="5">3.6.3.-</ecNumber>
    </submittedName>
</protein>
<dbReference type="PANTHER" id="PTHR42781:SF8">
    <property type="entry name" value="BICARBONATE TRANSPORT ATP-BINDING PROTEIN CMPC"/>
    <property type="match status" value="1"/>
</dbReference>
<evidence type="ECO:0000313" key="6">
    <source>
        <dbReference type="Proteomes" id="UP000626697"/>
    </source>
</evidence>
<comment type="caution">
    <text evidence="5">The sequence shown here is derived from an EMBL/GenBank/DDBJ whole genome shotgun (WGS) entry which is preliminary data.</text>
</comment>
<dbReference type="InterPro" id="IPR027417">
    <property type="entry name" value="P-loop_NTPase"/>
</dbReference>
<dbReference type="PROSITE" id="PS00211">
    <property type="entry name" value="ABC_TRANSPORTER_1"/>
    <property type="match status" value="1"/>
</dbReference>
<proteinExistence type="predicted"/>
<name>A0ABR6CTC8_9BACI</name>
<keyword evidence="1" id="KW-0813">Transport</keyword>
<dbReference type="PANTHER" id="PTHR42781">
    <property type="entry name" value="SPERMIDINE/PUTRESCINE IMPORT ATP-BINDING PROTEIN POTA"/>
    <property type="match status" value="1"/>
</dbReference>
<evidence type="ECO:0000313" key="5">
    <source>
        <dbReference type="EMBL" id="MBA9028294.1"/>
    </source>
</evidence>
<evidence type="ECO:0000256" key="2">
    <source>
        <dbReference type="ARBA" id="ARBA00022741"/>
    </source>
</evidence>
<evidence type="ECO:0000256" key="3">
    <source>
        <dbReference type="ARBA" id="ARBA00022840"/>
    </source>
</evidence>
<dbReference type="InterPro" id="IPR017871">
    <property type="entry name" value="ABC_transporter-like_CS"/>
</dbReference>
<dbReference type="EC" id="3.6.3.-" evidence="5"/>
<sequence length="251" mass="27998">MGVPSLAERSTHQKKAVQILLQQIDKSFGDKTVLKNLNLEIESGEFVVIVGKSGSGKSTLLRLVAGLEEPTSGQITFNDQSIKDSKLSATMMYQDSRLLPWKTVINNVGLGLKGDWKEKAEKTLDLVGLYSFKDQWPSTLSGGQQQRVALARALVHKPSLLLLDEPLSALDALTRMDMQNLIEKLWLNQGFTALLVTHDVREAVKLADRIILIEDGDITLNIKNTVKRPRDFSDVMLAQMEKKILEKIMES</sequence>
<feature type="domain" description="ABC transporter" evidence="4">
    <location>
        <begin position="19"/>
        <end position="240"/>
    </location>
</feature>
<keyword evidence="2" id="KW-0547">Nucleotide-binding</keyword>
<dbReference type="InterPro" id="IPR003593">
    <property type="entry name" value="AAA+_ATPase"/>
</dbReference>
<dbReference type="GO" id="GO:0005524">
    <property type="term" value="F:ATP binding"/>
    <property type="evidence" value="ECO:0007669"/>
    <property type="project" value="UniProtKB-KW"/>
</dbReference>
<dbReference type="Pfam" id="PF00005">
    <property type="entry name" value="ABC_tran"/>
    <property type="match status" value="1"/>
</dbReference>
<dbReference type="RefSeq" id="WP_182503443.1">
    <property type="nucleotide sequence ID" value="NZ_JACJHX010000013.1"/>
</dbReference>
<keyword evidence="5" id="KW-0378">Hydrolase</keyword>